<dbReference type="RefSeq" id="XP_060348491.1">
    <property type="nucleotide sequence ID" value="XM_060492121.1"/>
</dbReference>
<dbReference type="GeneID" id="85376020"/>
<name>A0ABQ9SIK7_9PEZI</name>
<dbReference type="EMBL" id="MOPA01000006">
    <property type="protein sequence ID" value="KAK1537739.1"/>
    <property type="molecule type" value="Genomic_DNA"/>
</dbReference>
<evidence type="ECO:0000256" key="1">
    <source>
        <dbReference type="SAM" id="MobiDB-lite"/>
    </source>
</evidence>
<keyword evidence="2" id="KW-0732">Signal</keyword>
<gene>
    <name evidence="3" type="ORF">CPAR01_07852</name>
</gene>
<feature type="region of interest" description="Disordered" evidence="1">
    <location>
        <begin position="511"/>
        <end position="539"/>
    </location>
</feature>
<dbReference type="Proteomes" id="UP001241169">
    <property type="component" value="Unassembled WGS sequence"/>
</dbReference>
<keyword evidence="4" id="KW-1185">Reference proteome</keyword>
<feature type="chain" id="PRO_5047323941" evidence="2">
    <location>
        <begin position="22"/>
        <end position="629"/>
    </location>
</feature>
<feature type="signal peptide" evidence="2">
    <location>
        <begin position="1"/>
        <end position="21"/>
    </location>
</feature>
<accession>A0ABQ9SIK7</accession>
<evidence type="ECO:0000256" key="2">
    <source>
        <dbReference type="SAM" id="SignalP"/>
    </source>
</evidence>
<comment type="caution">
    <text evidence="3">The sequence shown here is derived from an EMBL/GenBank/DDBJ whole genome shotgun (WGS) entry which is preliminary data.</text>
</comment>
<proteinExistence type="predicted"/>
<protein>
    <submittedName>
        <fullName evidence="3">Uncharacterized protein</fullName>
    </submittedName>
</protein>
<evidence type="ECO:0000313" key="3">
    <source>
        <dbReference type="EMBL" id="KAK1537739.1"/>
    </source>
</evidence>
<reference evidence="3 4" key="1">
    <citation type="submission" date="2016-10" db="EMBL/GenBank/DDBJ databases">
        <title>The genome sequence of Colletotrichum fioriniae PJ7.</title>
        <authorList>
            <person name="Baroncelli R."/>
        </authorList>
    </citation>
    <scope>NUCLEOTIDE SEQUENCE [LARGE SCALE GENOMIC DNA]</scope>
    <source>
        <strain evidence="3 4">IMI 384185</strain>
    </source>
</reference>
<organism evidence="3 4">
    <name type="scientific">Colletotrichum paranaense</name>
    <dbReference type="NCBI Taxonomy" id="1914294"/>
    <lineage>
        <taxon>Eukaryota</taxon>
        <taxon>Fungi</taxon>
        <taxon>Dikarya</taxon>
        <taxon>Ascomycota</taxon>
        <taxon>Pezizomycotina</taxon>
        <taxon>Sordariomycetes</taxon>
        <taxon>Hypocreomycetidae</taxon>
        <taxon>Glomerellales</taxon>
        <taxon>Glomerellaceae</taxon>
        <taxon>Colletotrichum</taxon>
        <taxon>Colletotrichum acutatum species complex</taxon>
    </lineage>
</organism>
<evidence type="ECO:0000313" key="4">
    <source>
        <dbReference type="Proteomes" id="UP001241169"/>
    </source>
</evidence>
<feature type="compositionally biased region" description="Low complexity" evidence="1">
    <location>
        <begin position="520"/>
        <end position="538"/>
    </location>
</feature>
<sequence length="629" mass="67282">MLPQLTSILFWTLAVCWLVLASHHAAPVGLVVRSNPGKTASNTLLAIRRYLSSVRLEGRETKFSNSTSLDTGFDNAILFKYLNPSEQEAEASVNVTASAGIEVVCTKCYIKGKASAHLTIDGTFNATKVATDIGNEFEETFDNITAYAKNYVSGVVDNLSDGLDANDFDFPPLNITFDLDVLSFPEASLGFGFEDLEIYMQLDTTLSAGLSYTLNLYTSTTPLGSKIGDDLLLGVVFSIDLILSVESELQMSSGFHLRMDDEVGFDIALFSKNVSSVNFKGGRFEFLPVIIESAGVELKAILRAGFSAGIEISSPVDSKEIELFNNTIKVPGASAGIEVSVFANIAELSTNVTALSTPDENGCVLRAVNAYQFALGAAAGASVQIGDRIWGPVPNTQIPLFYTTLGDACASTRVPTTTATSVSASATDKEKRQEELTTTTLSKKVTYTGIECVTIGLINCPPQLQTLRKFVATETLITAVASGVEAVFPVATKAVVQDVVSFGSNAQSLISSSGAPKEFTPSPSASATSTNPPGVLDGDVGGVNKKTIVGVSIGAASSSPYLNFRGPERLSNVNKVDYHRFWQRKKRCSPVSRTNGEVTYVQDFRPSEFHDPIKNQKQPQVDVVNVHAK</sequence>